<proteinExistence type="predicted"/>
<gene>
    <name evidence="1" type="ORF">MRN70_15580</name>
</gene>
<reference evidence="1" key="1">
    <citation type="submission" date="2022-03" db="EMBL/GenBank/DDBJ databases">
        <title>Sea Food Isolates.</title>
        <authorList>
            <person name="Li c."/>
        </authorList>
    </citation>
    <scope>NUCLEOTIDE SEQUENCE</scope>
    <source>
        <strain evidence="1">19PA01SH03</strain>
    </source>
</reference>
<accession>A0AAU6SRN3</accession>
<dbReference type="EMBL" id="CP095339">
    <property type="protein sequence ID" value="XAG22664.1"/>
    <property type="molecule type" value="Genomic_DNA"/>
</dbReference>
<dbReference type="AlphaFoldDB" id="A0AAU6SRN3"/>
<protein>
    <submittedName>
        <fullName evidence="1">HEPN domain-containing protein</fullName>
    </submittedName>
</protein>
<organism evidence="1">
    <name type="scientific">bacterium 19PA01SH03</name>
    <dbReference type="NCBI Taxonomy" id="2920705"/>
    <lineage>
        <taxon>Bacteria</taxon>
    </lineage>
</organism>
<sequence length="277" mass="31165">MKQHEIEQKTYILLNGIEVSSGISLSDSMKLMPADTSHLDFNTALSACSQADDIAVVAAFIPRITAQLEIKASTQKDLAIKAWNSSWDILLLSAIFNTEIGFNLQSSSEASLISEKTNLHATNLYFKGLTQALPYKLSVEDTDWIINHFHDAQLLLDNDKFQTAVHCLASYRWHSMPRIQMAVLWAGIEGMFGASSEIRFRISLYIARFLHPNDSELRKEKFELVKRLYNSRSSAVHGSKIKGDLAQSVDVSAEILRELIRQTVLNKELPKENDLVP</sequence>
<evidence type="ECO:0000313" key="1">
    <source>
        <dbReference type="EMBL" id="XAG22664.1"/>
    </source>
</evidence>
<name>A0AAU6SRN3_UNCXX</name>